<proteinExistence type="predicted"/>
<evidence type="ECO:0000313" key="2">
    <source>
        <dbReference type="Proteomes" id="UP000183047"/>
    </source>
</evidence>
<reference evidence="2" key="1">
    <citation type="submission" date="2016-10" db="EMBL/GenBank/DDBJ databases">
        <authorList>
            <person name="Varghese N."/>
            <person name="Submissions S."/>
        </authorList>
    </citation>
    <scope>NUCLEOTIDE SEQUENCE [LARGE SCALE GENOMIC DNA]</scope>
    <source>
        <strain evidence="2">XBD2006</strain>
    </source>
</reference>
<dbReference type="Proteomes" id="UP000183047">
    <property type="component" value="Unassembled WGS sequence"/>
</dbReference>
<gene>
    <name evidence="1" type="ORF">SAMN02910451_03155</name>
</gene>
<evidence type="ECO:0000313" key="1">
    <source>
        <dbReference type="EMBL" id="SCY57835.1"/>
    </source>
</evidence>
<name>A0A1G5H1V0_9FIRM</name>
<organism evidence="1 2">
    <name type="scientific">Butyrivibrio hungatei</name>
    <dbReference type="NCBI Taxonomy" id="185008"/>
    <lineage>
        <taxon>Bacteria</taxon>
        <taxon>Bacillati</taxon>
        <taxon>Bacillota</taxon>
        <taxon>Clostridia</taxon>
        <taxon>Lachnospirales</taxon>
        <taxon>Lachnospiraceae</taxon>
        <taxon>Butyrivibrio</taxon>
    </lineage>
</organism>
<keyword evidence="2" id="KW-1185">Reference proteome</keyword>
<dbReference type="AlphaFoldDB" id="A0A1G5H1V0"/>
<dbReference type="RefSeq" id="WP_074463495.1">
    <property type="nucleotide sequence ID" value="NZ_FMUR01000034.1"/>
</dbReference>
<sequence length="90" mass="10087">MNKYKPSERKVDLYDIGDGLTLVNIVTKNEAGKTKAVHTYIGYEGDGFVCVAHSEGLDQPGVIYSYSSHVRMLNANLPYLLDCFWSNVKQ</sequence>
<dbReference type="EMBL" id="FMUR01000034">
    <property type="protein sequence ID" value="SCY57835.1"/>
    <property type="molecule type" value="Genomic_DNA"/>
</dbReference>
<accession>A0A1G5H1V0</accession>
<protein>
    <submittedName>
        <fullName evidence="1">Uncharacterized protein</fullName>
    </submittedName>
</protein>
<dbReference type="OrthoDB" id="2006479at2"/>